<name>A0A512MCK2_9BACT</name>
<protein>
    <recommendedName>
        <fullName evidence="3">Transposase IS200-like domain-containing protein</fullName>
    </recommendedName>
</protein>
<reference evidence="1 2" key="1">
    <citation type="submission" date="2019-07" db="EMBL/GenBank/DDBJ databases">
        <title>Whole genome shotgun sequence of Brevifollis gellanilyticus NBRC 108608.</title>
        <authorList>
            <person name="Hosoyama A."/>
            <person name="Uohara A."/>
            <person name="Ohji S."/>
            <person name="Ichikawa N."/>
        </authorList>
    </citation>
    <scope>NUCLEOTIDE SEQUENCE [LARGE SCALE GENOMIC DNA]</scope>
    <source>
        <strain evidence="1 2">NBRC 108608</strain>
    </source>
</reference>
<dbReference type="AlphaFoldDB" id="A0A512MCK2"/>
<dbReference type="Proteomes" id="UP000321577">
    <property type="component" value="Unassembled WGS sequence"/>
</dbReference>
<accession>A0A512MCK2</accession>
<organism evidence="1 2">
    <name type="scientific">Brevifollis gellanilyticus</name>
    <dbReference type="NCBI Taxonomy" id="748831"/>
    <lineage>
        <taxon>Bacteria</taxon>
        <taxon>Pseudomonadati</taxon>
        <taxon>Verrucomicrobiota</taxon>
        <taxon>Verrucomicrobiia</taxon>
        <taxon>Verrucomicrobiales</taxon>
        <taxon>Verrucomicrobiaceae</taxon>
    </lineage>
</organism>
<dbReference type="EMBL" id="BKAG01000025">
    <property type="protein sequence ID" value="GEP44081.1"/>
    <property type="molecule type" value="Genomic_DNA"/>
</dbReference>
<dbReference type="GO" id="GO:0006313">
    <property type="term" value="P:DNA transposition"/>
    <property type="evidence" value="ECO:0007669"/>
    <property type="project" value="InterPro"/>
</dbReference>
<dbReference type="Gene3D" id="3.30.70.1290">
    <property type="entry name" value="Transposase IS200-like"/>
    <property type="match status" value="1"/>
</dbReference>
<comment type="caution">
    <text evidence="1">The sequence shown here is derived from an EMBL/GenBank/DDBJ whole genome shotgun (WGS) entry which is preliminary data.</text>
</comment>
<evidence type="ECO:0008006" key="3">
    <source>
        <dbReference type="Google" id="ProtNLM"/>
    </source>
</evidence>
<keyword evidence="2" id="KW-1185">Reference proteome</keyword>
<proteinExistence type="predicted"/>
<evidence type="ECO:0000313" key="2">
    <source>
        <dbReference type="Proteomes" id="UP000321577"/>
    </source>
</evidence>
<dbReference type="GO" id="GO:0004803">
    <property type="term" value="F:transposase activity"/>
    <property type="evidence" value="ECO:0007669"/>
    <property type="project" value="InterPro"/>
</dbReference>
<dbReference type="InterPro" id="IPR036515">
    <property type="entry name" value="Transposase_17_sf"/>
</dbReference>
<dbReference type="RefSeq" id="WP_218033013.1">
    <property type="nucleotide sequence ID" value="NZ_BKAG01000025.1"/>
</dbReference>
<sequence>MRSEKHQWVTVNYIHHNPVHHGYTAQWQDWPWSSAHDWLEYHGREHMTRLWRDHPLLDYGRGWDDAEF</sequence>
<dbReference type="GO" id="GO:0003677">
    <property type="term" value="F:DNA binding"/>
    <property type="evidence" value="ECO:0007669"/>
    <property type="project" value="InterPro"/>
</dbReference>
<evidence type="ECO:0000313" key="1">
    <source>
        <dbReference type="EMBL" id="GEP44081.1"/>
    </source>
</evidence>
<gene>
    <name evidence="1" type="ORF">BGE01nite_33720</name>
</gene>